<dbReference type="GeneID" id="98179598"/>
<dbReference type="PANTHER" id="PTHR43201:SF8">
    <property type="entry name" value="ACYL-COA SYNTHETASE FAMILY MEMBER 3"/>
    <property type="match status" value="1"/>
</dbReference>
<dbReference type="Gene3D" id="3.30.300.30">
    <property type="match status" value="1"/>
</dbReference>
<dbReference type="Gene3D" id="3.40.50.12780">
    <property type="entry name" value="N-terminal domain of ligase-like"/>
    <property type="match status" value="1"/>
</dbReference>
<dbReference type="SUPFAM" id="SSF56801">
    <property type="entry name" value="Acetyl-CoA synthetase-like"/>
    <property type="match status" value="1"/>
</dbReference>
<comment type="similarity">
    <text evidence="1">Belongs to the ATP-dependent AMP-binding enzyme family.</text>
</comment>
<dbReference type="EMBL" id="BAAFSV010000005">
    <property type="protein sequence ID" value="GAB1318646.1"/>
    <property type="molecule type" value="Genomic_DNA"/>
</dbReference>
<dbReference type="Proteomes" id="UP001628179">
    <property type="component" value="Unassembled WGS sequence"/>
</dbReference>
<dbReference type="Pfam" id="PF13193">
    <property type="entry name" value="AMP-binding_C"/>
    <property type="match status" value="1"/>
</dbReference>
<comment type="caution">
    <text evidence="4">The sequence shown here is derived from an EMBL/GenBank/DDBJ whole genome shotgun (WGS) entry which is preliminary data.</text>
</comment>
<evidence type="ECO:0000259" key="2">
    <source>
        <dbReference type="Pfam" id="PF00501"/>
    </source>
</evidence>
<organism evidence="4 5">
    <name type="scientific">Madurella fahalii</name>
    <dbReference type="NCBI Taxonomy" id="1157608"/>
    <lineage>
        <taxon>Eukaryota</taxon>
        <taxon>Fungi</taxon>
        <taxon>Dikarya</taxon>
        <taxon>Ascomycota</taxon>
        <taxon>Pezizomycotina</taxon>
        <taxon>Sordariomycetes</taxon>
        <taxon>Sordariomycetidae</taxon>
        <taxon>Sordariales</taxon>
        <taxon>Sordariales incertae sedis</taxon>
        <taxon>Madurella</taxon>
    </lineage>
</organism>
<evidence type="ECO:0000259" key="3">
    <source>
        <dbReference type="Pfam" id="PF13193"/>
    </source>
</evidence>
<proteinExistence type="inferred from homology"/>
<dbReference type="PANTHER" id="PTHR43201">
    <property type="entry name" value="ACYL-COA SYNTHETASE"/>
    <property type="match status" value="1"/>
</dbReference>
<evidence type="ECO:0000256" key="1">
    <source>
        <dbReference type="ARBA" id="ARBA00006432"/>
    </source>
</evidence>
<dbReference type="InterPro" id="IPR020845">
    <property type="entry name" value="AMP-binding_CS"/>
</dbReference>
<dbReference type="PROSITE" id="PS00455">
    <property type="entry name" value="AMP_BINDING"/>
    <property type="match status" value="1"/>
</dbReference>
<dbReference type="InterPro" id="IPR000873">
    <property type="entry name" value="AMP-dep_synth/lig_dom"/>
</dbReference>
<evidence type="ECO:0000313" key="4">
    <source>
        <dbReference type="EMBL" id="GAB1318646.1"/>
    </source>
</evidence>
<feature type="domain" description="AMP-dependent synthetase/ligase" evidence="2">
    <location>
        <begin position="98"/>
        <end position="412"/>
    </location>
</feature>
<dbReference type="CDD" id="cd04433">
    <property type="entry name" value="AFD_class_I"/>
    <property type="match status" value="1"/>
</dbReference>
<dbReference type="InterPro" id="IPR045851">
    <property type="entry name" value="AMP-bd_C_sf"/>
</dbReference>
<sequence length="598" mass="65446">MIAEISASLICLRKAFVFPWRKARGRATPSTVTKTQVHKLPQDPILVRLLASSHHHQAKSSEAIIHDVTYGFQKNYLELLEDILQTAHRARTALPPSMLDERGILRESSSPYIGILVRSGYEFIVAFLAIRTMGGACMPIASGILPEEAHFMVSKSKSMFLFAGEGCQEKAESICKFAEAQGDNLSWAPISSDTKKPHKDHTNISVEIGDAQLDPSGPGVLLFTSGTTGRPKGVVLPRSHPSFPDRTKGGVVLTYRAGHWIAGTQGLIGPVLSGKTLHILQANASAEELLDAMMRYRPTQMLFTPTLLRQMKTLVLAKGGPPEQYAAGFQGMSAIRCSSAPIEPSLREFWTRLTGLPFENIYGATETGGAVCRALSRPNGSIGTPLPGNELKLSEGHCGEILVKTRAMFTHYIGDEEKTRAAFDKDGFYKTGDMAELKDGEYFFAGRAATDYISFRFFQIPALVVEASLMDLPYVADACVLGVPYHEARQLCGAVIQLRHDCTEEVVNLAKIRADLAGVIAAYMLPVVLRVLKEGEQLPRTDSGKPIKRRILSEFLGTTEWFPAENLPDSVEYFGCALPVMDEKTAGAWDWAGMQVAQ</sequence>
<dbReference type="InterPro" id="IPR025110">
    <property type="entry name" value="AMP-bd_C"/>
</dbReference>
<feature type="domain" description="AMP-binding enzyme C-terminal" evidence="3">
    <location>
        <begin position="465"/>
        <end position="545"/>
    </location>
</feature>
<evidence type="ECO:0000313" key="5">
    <source>
        <dbReference type="Proteomes" id="UP001628179"/>
    </source>
</evidence>
<dbReference type="Pfam" id="PF00501">
    <property type="entry name" value="AMP-binding"/>
    <property type="match status" value="1"/>
</dbReference>
<name>A0ABQ0GLM4_9PEZI</name>
<dbReference type="RefSeq" id="XP_070920376.1">
    <property type="nucleotide sequence ID" value="XM_071064275.1"/>
</dbReference>
<accession>A0ABQ0GLM4</accession>
<keyword evidence="5" id="KW-1185">Reference proteome</keyword>
<gene>
    <name evidence="4" type="ORF">MFIFM68171_08856</name>
</gene>
<protein>
    <submittedName>
        <fullName evidence="4">Uncharacterized protein</fullName>
    </submittedName>
</protein>
<reference evidence="4 5" key="1">
    <citation type="submission" date="2024-09" db="EMBL/GenBank/DDBJ databases">
        <title>Itraconazole resistance in Madurella fahalii resulting from another homologue of gene encoding cytochrome P450 14-alpha sterol demethylase (CYP51).</title>
        <authorList>
            <person name="Yoshioka I."/>
            <person name="Fahal A.H."/>
            <person name="Kaneko S."/>
            <person name="Yaguchi T."/>
        </authorList>
    </citation>
    <scope>NUCLEOTIDE SEQUENCE [LARGE SCALE GENOMIC DNA]</scope>
    <source>
        <strain evidence="4 5">IFM 68171</strain>
    </source>
</reference>
<dbReference type="InterPro" id="IPR042099">
    <property type="entry name" value="ANL_N_sf"/>
</dbReference>